<dbReference type="AlphaFoldDB" id="A0AAV4ITL7"/>
<dbReference type="PANTHER" id="PTHR33480:SF1">
    <property type="entry name" value="TYR RECOMBINASE DOMAIN-CONTAINING PROTEIN"/>
    <property type="match status" value="1"/>
</dbReference>
<name>A0AAV4ITL7_9GAST</name>
<keyword evidence="2" id="KW-1185">Reference proteome</keyword>
<dbReference type="EMBL" id="BMAT01006418">
    <property type="protein sequence ID" value="GFS12371.1"/>
    <property type="molecule type" value="Genomic_DNA"/>
</dbReference>
<organism evidence="1 2">
    <name type="scientific">Elysia marginata</name>
    <dbReference type="NCBI Taxonomy" id="1093978"/>
    <lineage>
        <taxon>Eukaryota</taxon>
        <taxon>Metazoa</taxon>
        <taxon>Spiralia</taxon>
        <taxon>Lophotrochozoa</taxon>
        <taxon>Mollusca</taxon>
        <taxon>Gastropoda</taxon>
        <taxon>Heterobranchia</taxon>
        <taxon>Euthyneura</taxon>
        <taxon>Panpulmonata</taxon>
        <taxon>Sacoglossa</taxon>
        <taxon>Placobranchoidea</taxon>
        <taxon>Plakobranchidae</taxon>
        <taxon>Elysia</taxon>
    </lineage>
</organism>
<evidence type="ECO:0000313" key="1">
    <source>
        <dbReference type="EMBL" id="GFS12371.1"/>
    </source>
</evidence>
<protein>
    <submittedName>
        <fullName evidence="1">Histone-lysine N-methyltransferase SETD8-A</fullName>
    </submittedName>
</protein>
<evidence type="ECO:0000313" key="2">
    <source>
        <dbReference type="Proteomes" id="UP000762676"/>
    </source>
</evidence>
<accession>A0AAV4ITL7</accession>
<dbReference type="PANTHER" id="PTHR33480">
    <property type="entry name" value="SET DOMAIN-CONTAINING PROTEIN-RELATED"/>
    <property type="match status" value="1"/>
</dbReference>
<gene>
    <name evidence="1" type="ORF">ElyMa_003109700</name>
</gene>
<dbReference type="Proteomes" id="UP000762676">
    <property type="component" value="Unassembled WGS sequence"/>
</dbReference>
<reference evidence="1 2" key="1">
    <citation type="journal article" date="2021" name="Elife">
        <title>Chloroplast acquisition without the gene transfer in kleptoplastic sea slugs, Plakobranchus ocellatus.</title>
        <authorList>
            <person name="Maeda T."/>
            <person name="Takahashi S."/>
            <person name="Yoshida T."/>
            <person name="Shimamura S."/>
            <person name="Takaki Y."/>
            <person name="Nagai Y."/>
            <person name="Toyoda A."/>
            <person name="Suzuki Y."/>
            <person name="Arimoto A."/>
            <person name="Ishii H."/>
            <person name="Satoh N."/>
            <person name="Nishiyama T."/>
            <person name="Hasebe M."/>
            <person name="Maruyama T."/>
            <person name="Minagawa J."/>
            <person name="Obokata J."/>
            <person name="Shigenobu S."/>
        </authorList>
    </citation>
    <scope>NUCLEOTIDE SEQUENCE [LARGE SCALE GENOMIC DNA]</scope>
</reference>
<sequence>MPDNDDVETLRNYYILDEFNAYRPYDLWDDSLFVKLRNLIITQVTMLNARRSGEPARLTIREWTDASPNAWIDPQLTEQIKNSQERLLLKNMKLAYQAGKGSRELVPVLFPKDTMGTISKLMERTNCSIHPDNIIALSQHAEFTGPCQRLPLLEGSG</sequence>
<comment type="caution">
    <text evidence="1">The sequence shown here is derived from an EMBL/GenBank/DDBJ whole genome shotgun (WGS) entry which is preliminary data.</text>
</comment>
<proteinExistence type="predicted"/>